<evidence type="ECO:0000256" key="2">
    <source>
        <dbReference type="ARBA" id="ARBA00020921"/>
    </source>
</evidence>
<dbReference type="EMBL" id="OC317233">
    <property type="protein sequence ID" value="CAD7395641.1"/>
    <property type="molecule type" value="Genomic_DNA"/>
</dbReference>
<dbReference type="PROSITE" id="PS50076">
    <property type="entry name" value="DNAJ_2"/>
    <property type="match status" value="1"/>
</dbReference>
<evidence type="ECO:0000256" key="5">
    <source>
        <dbReference type="ARBA" id="ARBA00035043"/>
    </source>
</evidence>
<evidence type="ECO:0000256" key="1">
    <source>
        <dbReference type="ARBA" id="ARBA00004163"/>
    </source>
</evidence>
<protein>
    <recommendedName>
        <fullName evidence="2">DnaJ homolog subfamily C member 16</fullName>
    </recommendedName>
    <alternativeName>
        <fullName evidence="5">Endoplasmic reticulum DNA J domain-containing protein 8</fullName>
    </alternativeName>
</protein>
<comment type="subcellular location">
    <subcellularLocation>
        <location evidence="1">Endoplasmic reticulum membrane</location>
        <topology evidence="1">Single-pass type IV membrane protein</topology>
    </subcellularLocation>
</comment>
<dbReference type="InterPro" id="IPR036249">
    <property type="entry name" value="Thioredoxin-like_sf"/>
</dbReference>
<keyword evidence="6" id="KW-0472">Membrane</keyword>
<gene>
    <name evidence="8" type="ORF">TCEB3V08_LOCUS3249</name>
</gene>
<dbReference type="InterPro" id="IPR036869">
    <property type="entry name" value="J_dom_sf"/>
</dbReference>
<comment type="function">
    <text evidence="4">Plays an important role in regulating the size of autophagosomes during the formation process.</text>
</comment>
<dbReference type="InterPro" id="IPR052448">
    <property type="entry name" value="DnaJ_C16_autophagy_reg"/>
</dbReference>
<evidence type="ECO:0000259" key="7">
    <source>
        <dbReference type="PROSITE" id="PS50076"/>
    </source>
</evidence>
<dbReference type="AlphaFoldDB" id="A0A7R9CIG8"/>
<evidence type="ECO:0000256" key="4">
    <source>
        <dbReference type="ARBA" id="ARBA00035002"/>
    </source>
</evidence>
<evidence type="ECO:0000313" key="8">
    <source>
        <dbReference type="EMBL" id="CAD7395641.1"/>
    </source>
</evidence>
<feature type="transmembrane region" description="Helical" evidence="6">
    <location>
        <begin position="562"/>
        <end position="586"/>
    </location>
</feature>
<dbReference type="InterPro" id="IPR001623">
    <property type="entry name" value="DnaJ_domain"/>
</dbReference>
<accession>A0A7R9CIG8</accession>
<reference evidence="8" key="1">
    <citation type="submission" date="2020-11" db="EMBL/GenBank/DDBJ databases">
        <authorList>
            <person name="Tran Van P."/>
        </authorList>
    </citation>
    <scope>NUCLEOTIDE SEQUENCE</scope>
</reference>
<dbReference type="SUPFAM" id="SSF46565">
    <property type="entry name" value="Chaperone J-domain"/>
    <property type="match status" value="1"/>
</dbReference>
<sequence length="804" mass="93434">MAASCNGLGDPYKILGVTKSANVQDIRKAYKQLAKEWHPDKNDNPAAENKFVEINQAYELLTDPERRKHYDNTGVTENEAKFRNKRDYSQYRKFDPLDDLFGPNFGGFKFHYQDRDVTLFHKLSVTTRGYENKLVPKSQRLPYLIMFYSDWCFACSQVEPVWRRILEELEPLGMGLATIHAENEQLLTRKIGVSTLPSLVMLIDGKPSIYKETVFSVQKIIEFVRSKFPYKLVQPISDETLDTFLDGWVDNRVRALIFEHREAIRLRYLLMAFYYRDRVAFGFVQLNSVAALRTQQRFKVPLDIETLLLFNENIKRPVASLSMSDMPIKTMQDIINSNKYLVLPRLSSQEMFDALCPPEWARPRKRLCVVLVSQNTPFHDEPRQALRQFAQESPYSADRVRFTYIFQERQPEFISALTSGEGSPPEPTLHVVIIWRRDSSRIKYEWLSHMWDTPETHEWNETREHLESTIQRLLHDSEALSYEAVVKVSCLPCRSKESTGADRRAILLKELLYFHPLMLSLLCLCVGQELIDEHAQGIVSRILTKLLVTAEFLKDNVTRDQLLPVISVLATIIFIIVGGYVMTYLVRLEEENIQKQYKNGHATFEEPSTNAQSPCYRMFKSNSSSQLRLHECRAETYNGMVRLNKTLMFGHMSLERGLDWYKTLLTMSLPEPRDLKINPRNCIGTVLSLNGHRKYFCMYHAKHPECIKTKGSKRMVKMAKSFSNEPDRIKGTFMGFNTSESEDTETSDLESGSKRLDDTALSDKYSNVVFQGNLLDNLPNWLDRLFEGTTHRYYINYWPDFNPK</sequence>
<keyword evidence="6" id="KW-0812">Transmembrane</keyword>
<dbReference type="PRINTS" id="PR00625">
    <property type="entry name" value="JDOMAIN"/>
</dbReference>
<dbReference type="Gene3D" id="3.40.30.10">
    <property type="entry name" value="Glutaredoxin"/>
    <property type="match status" value="1"/>
</dbReference>
<evidence type="ECO:0000256" key="6">
    <source>
        <dbReference type="SAM" id="Phobius"/>
    </source>
</evidence>
<name>A0A7R9CIG8_TIMCR</name>
<keyword evidence="6" id="KW-1133">Transmembrane helix</keyword>
<feature type="domain" description="J" evidence="7">
    <location>
        <begin position="10"/>
        <end position="74"/>
    </location>
</feature>
<dbReference type="SUPFAM" id="SSF52833">
    <property type="entry name" value="Thioredoxin-like"/>
    <property type="match status" value="1"/>
</dbReference>
<dbReference type="CDD" id="cd06257">
    <property type="entry name" value="DnaJ"/>
    <property type="match status" value="1"/>
</dbReference>
<dbReference type="Pfam" id="PF00226">
    <property type="entry name" value="DnaJ"/>
    <property type="match status" value="1"/>
</dbReference>
<dbReference type="PANTHER" id="PTHR44303">
    <property type="entry name" value="DNAJ HOMOLOG SUBFAMILY C MEMBER 16"/>
    <property type="match status" value="1"/>
</dbReference>
<dbReference type="GO" id="GO:0006914">
    <property type="term" value="P:autophagy"/>
    <property type="evidence" value="ECO:0007669"/>
    <property type="project" value="UniProtKB-KW"/>
</dbReference>
<dbReference type="InterPro" id="IPR018253">
    <property type="entry name" value="DnaJ_domain_CS"/>
</dbReference>
<evidence type="ECO:0000256" key="3">
    <source>
        <dbReference type="ARBA" id="ARBA00023006"/>
    </source>
</evidence>
<proteinExistence type="predicted"/>
<keyword evidence="3" id="KW-0072">Autophagy</keyword>
<dbReference type="SMART" id="SM00271">
    <property type="entry name" value="DnaJ"/>
    <property type="match status" value="1"/>
</dbReference>
<dbReference type="PANTHER" id="PTHR44303:SF2">
    <property type="entry name" value="DNAJ HOMOLOG SUBFAMILY C MEMBER 16"/>
    <property type="match status" value="1"/>
</dbReference>
<dbReference type="Pfam" id="PF00085">
    <property type="entry name" value="Thioredoxin"/>
    <property type="match status" value="1"/>
</dbReference>
<dbReference type="PROSITE" id="PS00636">
    <property type="entry name" value="DNAJ_1"/>
    <property type="match status" value="1"/>
</dbReference>
<dbReference type="GO" id="GO:0005789">
    <property type="term" value="C:endoplasmic reticulum membrane"/>
    <property type="evidence" value="ECO:0007669"/>
    <property type="project" value="UniProtKB-SubCell"/>
</dbReference>
<dbReference type="Gene3D" id="1.10.287.110">
    <property type="entry name" value="DnaJ domain"/>
    <property type="match status" value="1"/>
</dbReference>
<dbReference type="InterPro" id="IPR013766">
    <property type="entry name" value="Thioredoxin_domain"/>
</dbReference>
<organism evidence="8">
    <name type="scientific">Timema cristinae</name>
    <name type="common">Walking stick</name>
    <dbReference type="NCBI Taxonomy" id="61476"/>
    <lineage>
        <taxon>Eukaryota</taxon>
        <taxon>Metazoa</taxon>
        <taxon>Ecdysozoa</taxon>
        <taxon>Arthropoda</taxon>
        <taxon>Hexapoda</taxon>
        <taxon>Insecta</taxon>
        <taxon>Pterygota</taxon>
        <taxon>Neoptera</taxon>
        <taxon>Polyneoptera</taxon>
        <taxon>Phasmatodea</taxon>
        <taxon>Timematodea</taxon>
        <taxon>Timematoidea</taxon>
        <taxon>Timematidae</taxon>
        <taxon>Timema</taxon>
    </lineage>
</organism>